<evidence type="ECO:0000313" key="1">
    <source>
        <dbReference type="EMBL" id="CAD7001344.1"/>
    </source>
</evidence>
<gene>
    <name evidence="1" type="ORF">CCAP1982_LOCUS9841</name>
</gene>
<keyword evidence="2" id="KW-1185">Reference proteome</keyword>
<sequence length="64" mass="7558">GTQNVFPDCLSRQNFDDFCELELQTIIDLDSPGFVSEEYKKLRSYIHDNLSRLPYLQNDAKWQC</sequence>
<evidence type="ECO:0000313" key="2">
    <source>
        <dbReference type="Proteomes" id="UP000606786"/>
    </source>
</evidence>
<dbReference type="AlphaFoldDB" id="A0A811URK6"/>
<name>A0A811URK6_CERCA</name>
<reference evidence="1" key="1">
    <citation type="submission" date="2020-11" db="EMBL/GenBank/DDBJ databases">
        <authorList>
            <person name="Whitehead M."/>
        </authorList>
    </citation>
    <scope>NUCLEOTIDE SEQUENCE</scope>
    <source>
        <strain evidence="1">EGII</strain>
    </source>
</reference>
<organism evidence="1 2">
    <name type="scientific">Ceratitis capitata</name>
    <name type="common">Mediterranean fruit fly</name>
    <name type="synonym">Tephritis capitata</name>
    <dbReference type="NCBI Taxonomy" id="7213"/>
    <lineage>
        <taxon>Eukaryota</taxon>
        <taxon>Metazoa</taxon>
        <taxon>Ecdysozoa</taxon>
        <taxon>Arthropoda</taxon>
        <taxon>Hexapoda</taxon>
        <taxon>Insecta</taxon>
        <taxon>Pterygota</taxon>
        <taxon>Neoptera</taxon>
        <taxon>Endopterygota</taxon>
        <taxon>Diptera</taxon>
        <taxon>Brachycera</taxon>
        <taxon>Muscomorpha</taxon>
        <taxon>Tephritoidea</taxon>
        <taxon>Tephritidae</taxon>
        <taxon>Ceratitis</taxon>
        <taxon>Ceratitis</taxon>
    </lineage>
</organism>
<dbReference type="EMBL" id="CAJHJT010000023">
    <property type="protein sequence ID" value="CAD7001344.1"/>
    <property type="molecule type" value="Genomic_DNA"/>
</dbReference>
<comment type="caution">
    <text evidence="1">The sequence shown here is derived from an EMBL/GenBank/DDBJ whole genome shotgun (WGS) entry which is preliminary data.</text>
</comment>
<feature type="non-terminal residue" evidence="1">
    <location>
        <position position="1"/>
    </location>
</feature>
<dbReference type="Proteomes" id="UP000606786">
    <property type="component" value="Unassembled WGS sequence"/>
</dbReference>
<protein>
    <submittedName>
        <fullName evidence="1">(Mediterranean fruit fly) hypothetical protein</fullName>
    </submittedName>
</protein>
<proteinExistence type="predicted"/>
<accession>A0A811URK6</accession>